<proteinExistence type="predicted"/>
<reference evidence="1 2" key="1">
    <citation type="submission" date="2022-04" db="EMBL/GenBank/DDBJ databases">
        <title>Positive selection, recombination, and allopatry shape intraspecific diversity of widespread and dominant cyanobacteria.</title>
        <authorList>
            <person name="Wei J."/>
            <person name="Shu W."/>
            <person name="Hu C."/>
        </authorList>
    </citation>
    <scope>NUCLEOTIDE SEQUENCE [LARGE SCALE GENOMIC DNA]</scope>
    <source>
        <strain evidence="1 2">GB2-A4</strain>
    </source>
</reference>
<dbReference type="RefSeq" id="WP_190433562.1">
    <property type="nucleotide sequence ID" value="NZ_JAMPKM010000002.1"/>
</dbReference>
<keyword evidence="2" id="KW-1185">Reference proteome</keyword>
<dbReference type="Proteomes" id="UP001464891">
    <property type="component" value="Unassembled WGS sequence"/>
</dbReference>
<evidence type="ECO:0008006" key="3">
    <source>
        <dbReference type="Google" id="ProtNLM"/>
    </source>
</evidence>
<dbReference type="InterPro" id="IPR029044">
    <property type="entry name" value="Nucleotide-diphossugar_trans"/>
</dbReference>
<comment type="caution">
    <text evidence="1">The sequence shown here is derived from an EMBL/GenBank/DDBJ whole genome shotgun (WGS) entry which is preliminary data.</text>
</comment>
<sequence>MASPTCSLSILAARTDVPFMMHTIPHLVRTCNFPFTQRLLAIDTAPLSGDKVGRPGIGSQEEVRANCDQLLKSGVVDTVSDIDYSEAYHNRVYAKHFGRRIRQTHNYKGYPILGTLFKIEEAKTDYVLHFDSDMMLYQAPGYSWIEEGMELIQKHPEIMAIRPLAGPPTMDGSLYQQVPYERDPNGFYRFKFFSSRAYLINVQRFEELLPLPILWRSYRNQVLNQLPNTVKTTLNYFTGKNALDSWEIMVSKRIENDKYVRAVIDSPKAWTVHPKDRGPEFIAALPQLIEKIEAGWYPPEQAGHYDLQFKAWLS</sequence>
<gene>
    <name evidence="1" type="ORF">NC998_04185</name>
</gene>
<dbReference type="SUPFAM" id="SSF53448">
    <property type="entry name" value="Nucleotide-diphospho-sugar transferases"/>
    <property type="match status" value="1"/>
</dbReference>
<protein>
    <recommendedName>
        <fullName evidence="3">Nucleotide-diphospho-sugar transferase</fullName>
    </recommendedName>
</protein>
<evidence type="ECO:0000313" key="1">
    <source>
        <dbReference type="EMBL" id="MEP0816292.1"/>
    </source>
</evidence>
<name>A0ABV0J3E4_9CYAN</name>
<evidence type="ECO:0000313" key="2">
    <source>
        <dbReference type="Proteomes" id="UP001464891"/>
    </source>
</evidence>
<organism evidence="1 2">
    <name type="scientific">Trichocoleus desertorum GB2-A4</name>
    <dbReference type="NCBI Taxonomy" id="2933944"/>
    <lineage>
        <taxon>Bacteria</taxon>
        <taxon>Bacillati</taxon>
        <taxon>Cyanobacteriota</taxon>
        <taxon>Cyanophyceae</taxon>
        <taxon>Leptolyngbyales</taxon>
        <taxon>Trichocoleusaceae</taxon>
        <taxon>Trichocoleus</taxon>
    </lineage>
</organism>
<accession>A0ABV0J3E4</accession>
<dbReference type="EMBL" id="JAMPKM010000002">
    <property type="protein sequence ID" value="MEP0816292.1"/>
    <property type="molecule type" value="Genomic_DNA"/>
</dbReference>